<dbReference type="AlphaFoldDB" id="A0A1Y2HLT1"/>
<dbReference type="InterPro" id="IPR019734">
    <property type="entry name" value="TPR_rpt"/>
</dbReference>
<dbReference type="EMBL" id="MCFL01000021">
    <property type="protein sequence ID" value="ORZ35567.1"/>
    <property type="molecule type" value="Genomic_DNA"/>
</dbReference>
<protein>
    <recommendedName>
        <fullName evidence="4">RNA polymerase II-associated protein 3</fullName>
    </recommendedName>
</protein>
<dbReference type="Pfam" id="PF13414">
    <property type="entry name" value="TPR_11"/>
    <property type="match status" value="1"/>
</dbReference>
<reference evidence="8 9" key="1">
    <citation type="submission" date="2016-07" db="EMBL/GenBank/DDBJ databases">
        <title>Pervasive Adenine N6-methylation of Active Genes in Fungi.</title>
        <authorList>
            <consortium name="DOE Joint Genome Institute"/>
            <person name="Mondo S.J."/>
            <person name="Dannebaum R.O."/>
            <person name="Kuo R.C."/>
            <person name="Labutti K."/>
            <person name="Haridas S."/>
            <person name="Kuo A."/>
            <person name="Salamov A."/>
            <person name="Ahrendt S.R."/>
            <person name="Lipzen A."/>
            <person name="Sullivan W."/>
            <person name="Andreopoulos W.B."/>
            <person name="Clum A."/>
            <person name="Lindquist E."/>
            <person name="Daum C."/>
            <person name="Ramamoorthy G.K."/>
            <person name="Gryganskyi A."/>
            <person name="Culley D."/>
            <person name="Magnuson J.K."/>
            <person name="James T.Y."/>
            <person name="O'Malley M.A."/>
            <person name="Stajich J.E."/>
            <person name="Spatafora J.W."/>
            <person name="Visel A."/>
            <person name="Grigoriev I.V."/>
        </authorList>
    </citation>
    <scope>NUCLEOTIDE SEQUENCE [LARGE SCALE GENOMIC DNA]</scope>
    <source>
        <strain evidence="8 9">PL171</strain>
    </source>
</reference>
<dbReference type="Proteomes" id="UP000193411">
    <property type="component" value="Unassembled WGS sequence"/>
</dbReference>
<evidence type="ECO:0000259" key="7">
    <source>
        <dbReference type="Pfam" id="PF13877"/>
    </source>
</evidence>
<feature type="compositionally biased region" description="Pro residues" evidence="6">
    <location>
        <begin position="1"/>
        <end position="10"/>
    </location>
</feature>
<feature type="domain" description="RNA-polymerase II-associated protein 3-like C-terminal" evidence="7">
    <location>
        <begin position="477"/>
        <end position="549"/>
    </location>
</feature>
<evidence type="ECO:0000256" key="5">
    <source>
        <dbReference type="PROSITE-ProRule" id="PRU00339"/>
    </source>
</evidence>
<proteinExistence type="inferred from homology"/>
<evidence type="ECO:0000256" key="2">
    <source>
        <dbReference type="ARBA" id="ARBA00022803"/>
    </source>
</evidence>
<feature type="region of interest" description="Disordered" evidence="6">
    <location>
        <begin position="76"/>
        <end position="119"/>
    </location>
</feature>
<keyword evidence="9" id="KW-1185">Reference proteome</keyword>
<evidence type="ECO:0000256" key="3">
    <source>
        <dbReference type="ARBA" id="ARBA00038275"/>
    </source>
</evidence>
<evidence type="ECO:0000256" key="6">
    <source>
        <dbReference type="SAM" id="MobiDB-lite"/>
    </source>
</evidence>
<dbReference type="OrthoDB" id="629492at2759"/>
<feature type="compositionally biased region" description="Pro residues" evidence="6">
    <location>
        <begin position="402"/>
        <end position="412"/>
    </location>
</feature>
<dbReference type="Gene3D" id="1.25.40.10">
    <property type="entry name" value="Tetratricopeptide repeat domain"/>
    <property type="match status" value="1"/>
</dbReference>
<sequence>MMSRPAPAPTPTSTARLPTVGPAPPKTLTSASSSAKNDNTSIADIQLHIRRNAEEYRQVLDDLADWESHIKAAPLPSTSSLASASASSRPLPPVRGTAPLASTTTQPNPQKPKTKTPRDYSAWDKIDVDSLLQEMENQDYAEYHANSTPLANPTPTTAAQRNPQLALIEKDTGNVYFKKQKFQKAIKHYSKAIELDPLNPVLYLNRAAAFLKLDPPIHTEALEDCTRALDLDHGKNVKALFRRAMAKKVGGDRNGAIDDLKRAQVLEPTNAEVKRELLLLDPPKPKPVTNSPDGPLPAPLPGPQVKVPKRRKLVVREFSSAPVAQEPVAAKAIGAQEEELMTAVKTTTIANQGGFSPSRRRIRSRDQTGEGEEGPMLDAPLILASCPPPESAPEVATATPSEPAPADPPASPSQPGTITSTPKPETTSVPSPPSVMPSLPVPQAAYEFSMAISHLTRHAHLPAAAGQRHAVSVANVSDTARAYLLSIPPKHLLALFSTAGVDTEAIGWIVVMLRSLPPATDQKSAALKYNYLHYLSQCARFGVARRLLAKVYVDMVAEVAGEIRSMFDKEGKREAVEKVDKVKAVWGV</sequence>
<evidence type="ECO:0000256" key="1">
    <source>
        <dbReference type="ARBA" id="ARBA00022737"/>
    </source>
</evidence>
<organism evidence="8 9">
    <name type="scientific">Catenaria anguillulae PL171</name>
    <dbReference type="NCBI Taxonomy" id="765915"/>
    <lineage>
        <taxon>Eukaryota</taxon>
        <taxon>Fungi</taxon>
        <taxon>Fungi incertae sedis</taxon>
        <taxon>Blastocladiomycota</taxon>
        <taxon>Blastocladiomycetes</taxon>
        <taxon>Blastocladiales</taxon>
        <taxon>Catenariaceae</taxon>
        <taxon>Catenaria</taxon>
    </lineage>
</organism>
<dbReference type="InterPro" id="IPR051966">
    <property type="entry name" value="RPAP3"/>
</dbReference>
<dbReference type="InterPro" id="IPR025986">
    <property type="entry name" value="RPAP3-like_C"/>
</dbReference>
<accession>A0A1Y2HLT1</accession>
<dbReference type="PANTHER" id="PTHR46423">
    <property type="entry name" value="RNA POLYMERASE II-ASSOCIATED PROTEIN 3"/>
    <property type="match status" value="1"/>
</dbReference>
<dbReference type="Pfam" id="PF13877">
    <property type="entry name" value="RPAP3_C"/>
    <property type="match status" value="1"/>
</dbReference>
<feature type="compositionally biased region" description="Low complexity" evidence="6">
    <location>
        <begin position="392"/>
        <end position="401"/>
    </location>
</feature>
<keyword evidence="1" id="KW-0677">Repeat</keyword>
<feature type="compositionally biased region" description="Polar residues" evidence="6">
    <location>
        <begin position="27"/>
        <end position="39"/>
    </location>
</feature>
<dbReference type="PROSITE" id="PS50005">
    <property type="entry name" value="TPR"/>
    <property type="match status" value="1"/>
</dbReference>
<dbReference type="SMART" id="SM00028">
    <property type="entry name" value="TPR"/>
    <property type="match status" value="3"/>
</dbReference>
<evidence type="ECO:0000313" key="9">
    <source>
        <dbReference type="Proteomes" id="UP000193411"/>
    </source>
</evidence>
<dbReference type="PROSITE" id="PS50293">
    <property type="entry name" value="TPR_REGION"/>
    <property type="match status" value="1"/>
</dbReference>
<gene>
    <name evidence="8" type="ORF">BCR44DRAFT_86336</name>
</gene>
<name>A0A1Y2HLT1_9FUNG</name>
<evidence type="ECO:0000256" key="4">
    <source>
        <dbReference type="ARBA" id="ARBA00040133"/>
    </source>
</evidence>
<keyword evidence="2 5" id="KW-0802">TPR repeat</keyword>
<feature type="compositionally biased region" description="Low complexity" evidence="6">
    <location>
        <begin position="413"/>
        <end position="429"/>
    </location>
</feature>
<dbReference type="PANTHER" id="PTHR46423:SF1">
    <property type="entry name" value="RNA POLYMERASE II-ASSOCIATED PROTEIN 3"/>
    <property type="match status" value="1"/>
</dbReference>
<feature type="region of interest" description="Disordered" evidence="6">
    <location>
        <begin position="281"/>
        <end position="305"/>
    </location>
</feature>
<comment type="similarity">
    <text evidence="3">Belongs to the RPAP3 family.</text>
</comment>
<feature type="region of interest" description="Disordered" evidence="6">
    <location>
        <begin position="347"/>
        <end position="436"/>
    </location>
</feature>
<comment type="caution">
    <text evidence="8">The sequence shown here is derived from an EMBL/GenBank/DDBJ whole genome shotgun (WGS) entry which is preliminary data.</text>
</comment>
<evidence type="ECO:0000313" key="8">
    <source>
        <dbReference type="EMBL" id="ORZ35567.1"/>
    </source>
</evidence>
<feature type="repeat" description="TPR" evidence="5">
    <location>
        <begin position="166"/>
        <end position="199"/>
    </location>
</feature>
<dbReference type="SUPFAM" id="SSF48452">
    <property type="entry name" value="TPR-like"/>
    <property type="match status" value="1"/>
</dbReference>
<dbReference type="GO" id="GO:0101031">
    <property type="term" value="C:protein folding chaperone complex"/>
    <property type="evidence" value="ECO:0007669"/>
    <property type="project" value="TreeGrafter"/>
</dbReference>
<feature type="region of interest" description="Disordered" evidence="6">
    <location>
        <begin position="1"/>
        <end position="39"/>
    </location>
</feature>
<dbReference type="STRING" id="765915.A0A1Y2HLT1"/>
<dbReference type="InterPro" id="IPR011990">
    <property type="entry name" value="TPR-like_helical_dom_sf"/>
</dbReference>
<feature type="compositionally biased region" description="Low complexity" evidence="6">
    <location>
        <begin position="76"/>
        <end position="89"/>
    </location>
</feature>